<dbReference type="GO" id="GO:0005634">
    <property type="term" value="C:nucleus"/>
    <property type="evidence" value="ECO:0007669"/>
    <property type="project" value="UniProtKB-SubCell"/>
</dbReference>
<evidence type="ECO:0000256" key="8">
    <source>
        <dbReference type="ARBA" id="ARBA00022786"/>
    </source>
</evidence>
<dbReference type="PROSITE" id="PS50127">
    <property type="entry name" value="UBC_2"/>
    <property type="match status" value="1"/>
</dbReference>
<comment type="caution">
    <text evidence="17">The sequence shown here is derived from an EMBL/GenBank/DDBJ whole genome shotgun (WGS) entry which is preliminary data.</text>
</comment>
<sequence length="314" mass="35943">MCNEFKIYKSLKCVRIAVMNKKLTLKKIMPRPDWDPTVDVEQGTLTATASSRIKRDLLSIFTEPPPGLFVVGDENNLKIVHALILGVMDTPYEGGFFYFILKCPNDYPIHPPKVKLMTTDAGRVRFNPNMYRSGKVCLSILGTWEGPSWSPAQQLSSLLLSIQSLMNERPYFNEPGYFKEEVPGDSKRYNEYIQHETLRVSVCGMLENECRLVIPDQLKDIMEKTFLEFYDQYVETVKNNLHLDGTTMIDPFTKDKYPCRYKTILRRLENLHSKLHAKRMPLVKVPSSTETVVAGTDVDSSQQSAKSENKNDSN</sequence>
<name>A0A8K0DLH7_IGNLU</name>
<evidence type="ECO:0000256" key="6">
    <source>
        <dbReference type="ARBA" id="ARBA00022703"/>
    </source>
</evidence>
<evidence type="ECO:0000256" key="13">
    <source>
        <dbReference type="ARBA" id="ARBA00042316"/>
    </source>
</evidence>
<feature type="domain" description="UBC core" evidence="16">
    <location>
        <begin position="48"/>
        <end position="202"/>
    </location>
</feature>
<reference evidence="17" key="1">
    <citation type="submission" date="2019-08" db="EMBL/GenBank/DDBJ databases">
        <title>The genome of the North American firefly Photinus pyralis.</title>
        <authorList>
            <consortium name="Photinus pyralis genome working group"/>
            <person name="Fallon T.R."/>
            <person name="Sander Lower S.E."/>
            <person name="Weng J.-K."/>
        </authorList>
    </citation>
    <scope>NUCLEOTIDE SEQUENCE</scope>
    <source>
        <strain evidence="17">TRF0915ILg1</strain>
        <tissue evidence="17">Whole body</tissue>
    </source>
</reference>
<evidence type="ECO:0000256" key="14">
    <source>
        <dbReference type="ARBA" id="ARBA00042401"/>
    </source>
</evidence>
<dbReference type="Proteomes" id="UP000801492">
    <property type="component" value="Unassembled WGS sequence"/>
</dbReference>
<keyword evidence="18" id="KW-1185">Reference proteome</keyword>
<keyword evidence="6" id="KW-0053">Apoptosis</keyword>
<evidence type="ECO:0000256" key="1">
    <source>
        <dbReference type="ARBA" id="ARBA00004123"/>
    </source>
</evidence>
<accession>A0A8K0DLH7</accession>
<dbReference type="AlphaFoldDB" id="A0A8K0DLH7"/>
<dbReference type="EMBL" id="VTPC01000505">
    <property type="protein sequence ID" value="KAF2905541.1"/>
    <property type="molecule type" value="Genomic_DNA"/>
</dbReference>
<dbReference type="InterPro" id="IPR000608">
    <property type="entry name" value="UBC"/>
</dbReference>
<evidence type="ECO:0000256" key="4">
    <source>
        <dbReference type="ARBA" id="ARBA00022490"/>
    </source>
</evidence>
<evidence type="ECO:0000256" key="9">
    <source>
        <dbReference type="ARBA" id="ARBA00022840"/>
    </source>
</evidence>
<dbReference type="OrthoDB" id="47801at2759"/>
<dbReference type="EC" id="2.3.2.23" evidence="3"/>
<dbReference type="InterPro" id="IPR016135">
    <property type="entry name" value="UBQ-conjugating_enzyme/RWD"/>
</dbReference>
<dbReference type="GO" id="GO:0006915">
    <property type="term" value="P:apoptotic process"/>
    <property type="evidence" value="ECO:0007669"/>
    <property type="project" value="UniProtKB-KW"/>
</dbReference>
<protein>
    <recommendedName>
        <fullName evidence="11">Ubiquitin-conjugating enzyme E2 Z</fullName>
        <ecNumber evidence="3">2.3.2.23</ecNumber>
    </recommendedName>
    <alternativeName>
        <fullName evidence="12">E2 ubiquitin-conjugating enzyme Z</fullName>
    </alternativeName>
    <alternativeName>
        <fullName evidence="14">Ubiquitin carrier protein Z</fullName>
    </alternativeName>
    <alternativeName>
        <fullName evidence="13">Ubiquitin-protein ligase Z</fullName>
    </alternativeName>
</protein>
<dbReference type="PANTHER" id="PTHR46116">
    <property type="entry name" value="(E3-INDEPENDENT) E2 UBIQUITIN-CONJUGATING ENZYME"/>
    <property type="match status" value="1"/>
</dbReference>
<keyword evidence="4" id="KW-0963">Cytoplasm</keyword>
<keyword evidence="7" id="KW-0547">Nucleotide-binding</keyword>
<dbReference type="SMART" id="SM00212">
    <property type="entry name" value="UBCc"/>
    <property type="match status" value="1"/>
</dbReference>
<dbReference type="GO" id="GO:0005524">
    <property type="term" value="F:ATP binding"/>
    <property type="evidence" value="ECO:0007669"/>
    <property type="project" value="UniProtKB-KW"/>
</dbReference>
<dbReference type="GO" id="GO:0061631">
    <property type="term" value="F:ubiquitin conjugating enzyme activity"/>
    <property type="evidence" value="ECO:0007669"/>
    <property type="project" value="UniProtKB-EC"/>
</dbReference>
<gene>
    <name evidence="17" type="ORF">ILUMI_00626</name>
</gene>
<keyword evidence="10" id="KW-0539">Nucleus</keyword>
<comment type="subcellular location">
    <subcellularLocation>
        <location evidence="2">Cytoplasm</location>
    </subcellularLocation>
    <subcellularLocation>
        <location evidence="1">Nucleus</location>
    </subcellularLocation>
</comment>
<feature type="region of interest" description="Disordered" evidence="15">
    <location>
        <begin position="292"/>
        <end position="314"/>
    </location>
</feature>
<proteinExistence type="predicted"/>
<evidence type="ECO:0000256" key="10">
    <source>
        <dbReference type="ARBA" id="ARBA00023242"/>
    </source>
</evidence>
<dbReference type="CDD" id="cd23809">
    <property type="entry name" value="UBCc_UBE2Z"/>
    <property type="match status" value="1"/>
</dbReference>
<dbReference type="SUPFAM" id="SSF54495">
    <property type="entry name" value="UBC-like"/>
    <property type="match status" value="1"/>
</dbReference>
<evidence type="ECO:0000256" key="7">
    <source>
        <dbReference type="ARBA" id="ARBA00022741"/>
    </source>
</evidence>
<evidence type="ECO:0000256" key="12">
    <source>
        <dbReference type="ARBA" id="ARBA00041798"/>
    </source>
</evidence>
<dbReference type="GO" id="GO:0043066">
    <property type="term" value="P:negative regulation of apoptotic process"/>
    <property type="evidence" value="ECO:0007669"/>
    <property type="project" value="TreeGrafter"/>
</dbReference>
<evidence type="ECO:0000256" key="3">
    <source>
        <dbReference type="ARBA" id="ARBA00012486"/>
    </source>
</evidence>
<keyword evidence="5" id="KW-0808">Transferase</keyword>
<evidence type="ECO:0000256" key="5">
    <source>
        <dbReference type="ARBA" id="ARBA00022679"/>
    </source>
</evidence>
<evidence type="ECO:0000256" key="11">
    <source>
        <dbReference type="ARBA" id="ARBA00039894"/>
    </source>
</evidence>
<dbReference type="PANTHER" id="PTHR46116:SF26">
    <property type="entry name" value="UBIQUITIN-CONJUGATING ENZYME E2 Z"/>
    <property type="match status" value="1"/>
</dbReference>
<dbReference type="GO" id="GO:0005737">
    <property type="term" value="C:cytoplasm"/>
    <property type="evidence" value="ECO:0007669"/>
    <property type="project" value="UniProtKB-SubCell"/>
</dbReference>
<dbReference type="GO" id="GO:0004869">
    <property type="term" value="F:cysteine-type endopeptidase inhibitor activity"/>
    <property type="evidence" value="ECO:0007669"/>
    <property type="project" value="TreeGrafter"/>
</dbReference>
<keyword evidence="9" id="KW-0067">ATP-binding</keyword>
<organism evidence="17 18">
    <name type="scientific">Ignelater luminosus</name>
    <name type="common">Cucubano</name>
    <name type="synonym">Pyrophorus luminosus</name>
    <dbReference type="NCBI Taxonomy" id="2038154"/>
    <lineage>
        <taxon>Eukaryota</taxon>
        <taxon>Metazoa</taxon>
        <taxon>Ecdysozoa</taxon>
        <taxon>Arthropoda</taxon>
        <taxon>Hexapoda</taxon>
        <taxon>Insecta</taxon>
        <taxon>Pterygota</taxon>
        <taxon>Neoptera</taxon>
        <taxon>Endopterygota</taxon>
        <taxon>Coleoptera</taxon>
        <taxon>Polyphaga</taxon>
        <taxon>Elateriformia</taxon>
        <taxon>Elateroidea</taxon>
        <taxon>Elateridae</taxon>
        <taxon>Agrypninae</taxon>
        <taxon>Pyrophorini</taxon>
        <taxon>Ignelater</taxon>
    </lineage>
</organism>
<evidence type="ECO:0000259" key="16">
    <source>
        <dbReference type="PROSITE" id="PS50127"/>
    </source>
</evidence>
<evidence type="ECO:0000256" key="15">
    <source>
        <dbReference type="SAM" id="MobiDB-lite"/>
    </source>
</evidence>
<evidence type="ECO:0000256" key="2">
    <source>
        <dbReference type="ARBA" id="ARBA00004496"/>
    </source>
</evidence>
<dbReference type="Gene3D" id="3.10.110.10">
    <property type="entry name" value="Ubiquitin Conjugating Enzyme"/>
    <property type="match status" value="1"/>
</dbReference>
<evidence type="ECO:0000313" key="18">
    <source>
        <dbReference type="Proteomes" id="UP000801492"/>
    </source>
</evidence>
<keyword evidence="8" id="KW-0833">Ubl conjugation pathway</keyword>
<dbReference type="Pfam" id="PF00179">
    <property type="entry name" value="UQ_con"/>
    <property type="match status" value="1"/>
</dbReference>
<evidence type="ECO:0000313" key="17">
    <source>
        <dbReference type="EMBL" id="KAF2905541.1"/>
    </source>
</evidence>